<organism evidence="2 3">
    <name type="scientific">Candidatus Ryanbacteria bacterium RIFCSPHIGHO2_01_45_13</name>
    <dbReference type="NCBI Taxonomy" id="1802112"/>
    <lineage>
        <taxon>Bacteria</taxon>
        <taxon>Candidatus Ryaniibacteriota</taxon>
    </lineage>
</organism>
<proteinExistence type="predicted"/>
<evidence type="ECO:0008006" key="4">
    <source>
        <dbReference type="Google" id="ProtNLM"/>
    </source>
</evidence>
<dbReference type="InterPro" id="IPR018225">
    <property type="entry name" value="Transaldolase_AS"/>
</dbReference>
<dbReference type="SUPFAM" id="SSF51569">
    <property type="entry name" value="Aldolase"/>
    <property type="match status" value="1"/>
</dbReference>
<dbReference type="Pfam" id="PF00923">
    <property type="entry name" value="TAL_FSA"/>
    <property type="match status" value="1"/>
</dbReference>
<accession>A0A1G2FX88</accession>
<dbReference type="GO" id="GO:0005975">
    <property type="term" value="P:carbohydrate metabolic process"/>
    <property type="evidence" value="ECO:0007669"/>
    <property type="project" value="InterPro"/>
</dbReference>
<protein>
    <recommendedName>
        <fullName evidence="4">Transaldolase</fullName>
    </recommendedName>
</protein>
<gene>
    <name evidence="2" type="ORF">A2W41_03060</name>
</gene>
<keyword evidence="1" id="KW-0704">Schiff base</keyword>
<name>A0A1G2FX88_9BACT</name>
<dbReference type="EMBL" id="MHNI01000014">
    <property type="protein sequence ID" value="OGZ42696.1"/>
    <property type="molecule type" value="Genomic_DNA"/>
</dbReference>
<dbReference type="PROSITE" id="PS01054">
    <property type="entry name" value="TRANSALDOLASE_1"/>
    <property type="match status" value="1"/>
</dbReference>
<comment type="caution">
    <text evidence="2">The sequence shown here is derived from an EMBL/GenBank/DDBJ whole genome shotgun (WGS) entry which is preliminary data.</text>
</comment>
<evidence type="ECO:0000313" key="3">
    <source>
        <dbReference type="Proteomes" id="UP000176700"/>
    </source>
</evidence>
<dbReference type="Proteomes" id="UP000176700">
    <property type="component" value="Unassembled WGS sequence"/>
</dbReference>
<reference evidence="2 3" key="1">
    <citation type="journal article" date="2016" name="Nat. Commun.">
        <title>Thousands of microbial genomes shed light on interconnected biogeochemical processes in an aquifer system.</title>
        <authorList>
            <person name="Anantharaman K."/>
            <person name="Brown C.T."/>
            <person name="Hug L.A."/>
            <person name="Sharon I."/>
            <person name="Castelle C.J."/>
            <person name="Probst A.J."/>
            <person name="Thomas B.C."/>
            <person name="Singh A."/>
            <person name="Wilkins M.J."/>
            <person name="Karaoz U."/>
            <person name="Brodie E.L."/>
            <person name="Williams K.H."/>
            <person name="Hubbard S.S."/>
            <person name="Banfield J.F."/>
        </authorList>
    </citation>
    <scope>NUCLEOTIDE SEQUENCE [LARGE SCALE GENOMIC DNA]</scope>
</reference>
<dbReference type="PANTHER" id="PTHR10683">
    <property type="entry name" value="TRANSALDOLASE"/>
    <property type="match status" value="1"/>
</dbReference>
<dbReference type="PANTHER" id="PTHR10683:SF36">
    <property type="entry name" value="TRANSALDOLASE"/>
    <property type="match status" value="1"/>
</dbReference>
<dbReference type="InterPro" id="IPR001585">
    <property type="entry name" value="TAL/FSA"/>
</dbReference>
<dbReference type="Gene3D" id="3.20.20.70">
    <property type="entry name" value="Aldolase class I"/>
    <property type="match status" value="1"/>
</dbReference>
<sequence>MRLFIDTAKLEDIEWGLKTGAMRGITTNPSLLAKEPKGNYLVHLGKIVELIKQHVPLENRKGFSLSVEVFSDEPDEILAQAREFVEKLQWPALAVKVHIDHRGRDNLVLINQLSRSGISVNCTACMTVYQAMTAAAAGARYVSLLWGRIRDGGIEEKFAKEREELIASGKLRKEDFDPAVAVKETRILLERFYPKSKIIAGSVRTPSDVKDASLAGAHIVTVQPKVLREMFGHFKTDEIVDQFFSDFKAWSN</sequence>
<evidence type="ECO:0000313" key="2">
    <source>
        <dbReference type="EMBL" id="OGZ42696.1"/>
    </source>
</evidence>
<dbReference type="AlphaFoldDB" id="A0A1G2FX88"/>
<evidence type="ECO:0000256" key="1">
    <source>
        <dbReference type="ARBA" id="ARBA00023270"/>
    </source>
</evidence>
<dbReference type="InterPro" id="IPR013785">
    <property type="entry name" value="Aldolase_TIM"/>
</dbReference>